<dbReference type="GO" id="GO:0016887">
    <property type="term" value="F:ATP hydrolysis activity"/>
    <property type="evidence" value="ECO:0007669"/>
    <property type="project" value="RHEA"/>
</dbReference>
<keyword evidence="7 8" id="KW-0539">Nucleus</keyword>
<evidence type="ECO:0000259" key="9">
    <source>
        <dbReference type="Pfam" id="PF06068"/>
    </source>
</evidence>
<keyword evidence="12" id="KW-1185">Reference proteome</keyword>
<dbReference type="InterPro" id="IPR041048">
    <property type="entry name" value="RuvB-like_C"/>
</dbReference>
<comment type="caution">
    <text evidence="11">The sequence shown here is derived from an EMBL/GenBank/DDBJ whole genome shotgun (WGS) entry which is preliminary data.</text>
</comment>
<keyword evidence="4 8" id="KW-0378">Hydrolase</keyword>
<proteinExistence type="inferred from homology"/>
<feature type="domain" description="TIP49 P-loop" evidence="9">
    <location>
        <begin position="20"/>
        <end position="216"/>
    </location>
</feature>
<feature type="domain" description="RuvB-like AAA-lid" evidence="10">
    <location>
        <begin position="260"/>
        <end position="319"/>
    </location>
</feature>
<reference evidence="11 12" key="1">
    <citation type="journal article" date="2018" name="Sci. Rep.">
        <title>Comparative analysis of the Pocillopora damicornis genome highlights role of immune system in coral evolution.</title>
        <authorList>
            <person name="Cunning R."/>
            <person name="Bay R.A."/>
            <person name="Gillette P."/>
            <person name="Baker A.C."/>
            <person name="Traylor-Knowles N."/>
        </authorList>
    </citation>
    <scope>NUCLEOTIDE SEQUENCE [LARGE SCALE GENOMIC DNA]</scope>
    <source>
        <strain evidence="11">RSMAS</strain>
        <tissue evidence="11">Whole animal</tissue>
    </source>
</reference>
<organism evidence="11 12">
    <name type="scientific">Pocillopora damicornis</name>
    <name type="common">Cauliflower coral</name>
    <name type="synonym">Millepora damicornis</name>
    <dbReference type="NCBI Taxonomy" id="46731"/>
    <lineage>
        <taxon>Eukaryota</taxon>
        <taxon>Metazoa</taxon>
        <taxon>Cnidaria</taxon>
        <taxon>Anthozoa</taxon>
        <taxon>Hexacorallia</taxon>
        <taxon>Scleractinia</taxon>
        <taxon>Astrocoeniina</taxon>
        <taxon>Pocilloporidae</taxon>
        <taxon>Pocillopora</taxon>
    </lineage>
</organism>
<dbReference type="AlphaFoldDB" id="A0A3M6TPH2"/>
<dbReference type="FunFam" id="3.40.50.300:FF:002221">
    <property type="entry name" value="RuvB-like 2"/>
    <property type="match status" value="1"/>
</dbReference>
<keyword evidence="8" id="KW-0804">Transcription</keyword>
<evidence type="ECO:0000256" key="1">
    <source>
        <dbReference type="ARBA" id="ARBA00004123"/>
    </source>
</evidence>
<evidence type="ECO:0000256" key="5">
    <source>
        <dbReference type="ARBA" id="ARBA00022806"/>
    </source>
</evidence>
<dbReference type="EMBL" id="RCHS01003225">
    <property type="protein sequence ID" value="RMX43325.1"/>
    <property type="molecule type" value="Genomic_DNA"/>
</dbReference>
<keyword evidence="6 8" id="KW-0067">ATP-binding</keyword>
<dbReference type="InterPro" id="IPR027417">
    <property type="entry name" value="P-loop_NTPase"/>
</dbReference>
<dbReference type="InterPro" id="IPR012340">
    <property type="entry name" value="NA-bd_OB-fold"/>
</dbReference>
<dbReference type="Pfam" id="PF06068">
    <property type="entry name" value="TIP49"/>
    <property type="match status" value="1"/>
</dbReference>
<dbReference type="PANTHER" id="PTHR11093">
    <property type="entry name" value="RUVB-RELATED REPTIN AND PONTIN"/>
    <property type="match status" value="1"/>
</dbReference>
<dbReference type="OrthoDB" id="10060499at2759"/>
<dbReference type="InterPro" id="IPR010339">
    <property type="entry name" value="TIP49_P-loop"/>
</dbReference>
<dbReference type="Gene3D" id="1.10.8.60">
    <property type="match status" value="1"/>
</dbReference>
<evidence type="ECO:0000256" key="7">
    <source>
        <dbReference type="ARBA" id="ARBA00023242"/>
    </source>
</evidence>
<dbReference type="SUPFAM" id="SSF52540">
    <property type="entry name" value="P-loop containing nucleoside triphosphate hydrolases"/>
    <property type="match status" value="1"/>
</dbReference>
<evidence type="ECO:0000256" key="8">
    <source>
        <dbReference type="RuleBase" id="RU363048"/>
    </source>
</evidence>
<evidence type="ECO:0000313" key="11">
    <source>
        <dbReference type="EMBL" id="RMX43325.1"/>
    </source>
</evidence>
<dbReference type="EC" id="3.6.4.12" evidence="8"/>
<dbReference type="GO" id="GO:0003678">
    <property type="term" value="F:DNA helicase activity"/>
    <property type="evidence" value="ECO:0007669"/>
    <property type="project" value="UniProtKB-EC"/>
</dbReference>
<evidence type="ECO:0000259" key="10">
    <source>
        <dbReference type="Pfam" id="PF17856"/>
    </source>
</evidence>
<evidence type="ECO:0000256" key="2">
    <source>
        <dbReference type="ARBA" id="ARBA00007519"/>
    </source>
</evidence>
<comment type="similarity">
    <text evidence="2 8">Belongs to the RuvB family.</text>
</comment>
<dbReference type="Pfam" id="PF17856">
    <property type="entry name" value="TIP49_C"/>
    <property type="match status" value="1"/>
</dbReference>
<dbReference type="GO" id="GO:0005524">
    <property type="term" value="F:ATP binding"/>
    <property type="evidence" value="ECO:0007669"/>
    <property type="project" value="UniProtKB-KW"/>
</dbReference>
<comment type="subcellular location">
    <subcellularLocation>
        <location evidence="1">Nucleus</location>
    </subcellularLocation>
</comment>
<dbReference type="SUPFAM" id="SSF50249">
    <property type="entry name" value="Nucleic acid-binding proteins"/>
    <property type="match status" value="1"/>
</dbReference>
<keyword evidence="3 8" id="KW-0547">Nucleotide-binding</keyword>
<dbReference type="FunFam" id="1.10.8.60:FF:000010">
    <property type="entry name" value="RuvB-like helicase"/>
    <property type="match status" value="1"/>
</dbReference>
<keyword evidence="5 8" id="KW-0347">Helicase</keyword>
<dbReference type="InterPro" id="IPR027238">
    <property type="entry name" value="RuvB-like"/>
</dbReference>
<dbReference type="STRING" id="46731.A0A3M6TPH2"/>
<sequence length="356" mass="39185">MAAAAAQKVQEVRDITRIERIGAHSHIRGLGLDDALEARQVSQGMVGQVAARRAAGVILEMIKEGKIAGRAVLIAGQPGTGKTAIAMGMAQSLGPDTPFTAIAGSEIYSLEMGKTEALTQAFRRSIGVRIKEETEIIEGEVVEIQIDRPASGTGAKVGKLTLKTTEMETVYDLGTKMIESLTKEKVQAGDIITIDKATGKVSKLGRSFNRARDYDAMGPQNPWYQLQESAWNTSGPARPIVDYLNITLPRERSKTNSYHKEEDVEMSEDAIFLLTKIAQETSLRYSIQLITASSLVCRKRKGTEVNVDDIKRVYSLFLDEARSTQFLKEYQTEFMFHEDESTEPVSEAMETEAETA</sequence>
<keyword evidence="8" id="KW-0805">Transcription regulation</keyword>
<gene>
    <name evidence="11" type="ORF">pdam_00014950</name>
</gene>
<evidence type="ECO:0000256" key="4">
    <source>
        <dbReference type="ARBA" id="ARBA00022801"/>
    </source>
</evidence>
<name>A0A3M6TPH2_POCDA</name>
<accession>A0A3M6TPH2</accession>
<evidence type="ECO:0000256" key="3">
    <source>
        <dbReference type="ARBA" id="ARBA00022741"/>
    </source>
</evidence>
<evidence type="ECO:0000256" key="6">
    <source>
        <dbReference type="ARBA" id="ARBA00022840"/>
    </source>
</evidence>
<dbReference type="Proteomes" id="UP000275408">
    <property type="component" value="Unassembled WGS sequence"/>
</dbReference>
<comment type="catalytic activity">
    <reaction evidence="8">
        <text>ATP + H2O = ADP + phosphate + H(+)</text>
        <dbReference type="Rhea" id="RHEA:13065"/>
        <dbReference type="ChEBI" id="CHEBI:15377"/>
        <dbReference type="ChEBI" id="CHEBI:15378"/>
        <dbReference type="ChEBI" id="CHEBI:30616"/>
        <dbReference type="ChEBI" id="CHEBI:43474"/>
        <dbReference type="ChEBI" id="CHEBI:456216"/>
        <dbReference type="EC" id="3.6.4.12"/>
    </reaction>
</comment>
<dbReference type="GO" id="GO:0005634">
    <property type="term" value="C:nucleus"/>
    <property type="evidence" value="ECO:0007669"/>
    <property type="project" value="UniProtKB-SubCell"/>
</dbReference>
<dbReference type="Gene3D" id="3.40.50.300">
    <property type="entry name" value="P-loop containing nucleotide triphosphate hydrolases"/>
    <property type="match status" value="1"/>
</dbReference>
<evidence type="ECO:0000313" key="12">
    <source>
        <dbReference type="Proteomes" id="UP000275408"/>
    </source>
</evidence>
<protein>
    <recommendedName>
        <fullName evidence="8">RuvB-like helicase</fullName>
        <ecNumber evidence="8">3.6.4.12</ecNumber>
    </recommendedName>
</protein>